<dbReference type="EMBL" id="BKCJ010004108">
    <property type="protein sequence ID" value="GEU59072.1"/>
    <property type="molecule type" value="Genomic_DNA"/>
</dbReference>
<comment type="caution">
    <text evidence="1">The sequence shown here is derived from an EMBL/GenBank/DDBJ whole genome shotgun (WGS) entry which is preliminary data.</text>
</comment>
<proteinExistence type="predicted"/>
<sequence>MFQSSRSRGGSAEARAKAYCPTLAPNMENYSQSVARMTAEVLKLKMKLVHNTDISPATLRRIKRLPVH</sequence>
<dbReference type="AlphaFoldDB" id="A0A6L2LEP6"/>
<gene>
    <name evidence="1" type="ORF">Tci_031050</name>
</gene>
<protein>
    <submittedName>
        <fullName evidence="1">Uncharacterized protein</fullName>
    </submittedName>
</protein>
<accession>A0A6L2LEP6</accession>
<evidence type="ECO:0000313" key="1">
    <source>
        <dbReference type="EMBL" id="GEU59072.1"/>
    </source>
</evidence>
<organism evidence="1">
    <name type="scientific">Tanacetum cinerariifolium</name>
    <name type="common">Dalmatian daisy</name>
    <name type="synonym">Chrysanthemum cinerariifolium</name>
    <dbReference type="NCBI Taxonomy" id="118510"/>
    <lineage>
        <taxon>Eukaryota</taxon>
        <taxon>Viridiplantae</taxon>
        <taxon>Streptophyta</taxon>
        <taxon>Embryophyta</taxon>
        <taxon>Tracheophyta</taxon>
        <taxon>Spermatophyta</taxon>
        <taxon>Magnoliopsida</taxon>
        <taxon>eudicotyledons</taxon>
        <taxon>Gunneridae</taxon>
        <taxon>Pentapetalae</taxon>
        <taxon>asterids</taxon>
        <taxon>campanulids</taxon>
        <taxon>Asterales</taxon>
        <taxon>Asteraceae</taxon>
        <taxon>Asteroideae</taxon>
        <taxon>Anthemideae</taxon>
        <taxon>Anthemidinae</taxon>
        <taxon>Tanacetum</taxon>
    </lineage>
</organism>
<reference evidence="1" key="1">
    <citation type="journal article" date="2019" name="Sci. Rep.">
        <title>Draft genome of Tanacetum cinerariifolium, the natural source of mosquito coil.</title>
        <authorList>
            <person name="Yamashiro T."/>
            <person name="Shiraishi A."/>
            <person name="Satake H."/>
            <person name="Nakayama K."/>
        </authorList>
    </citation>
    <scope>NUCLEOTIDE SEQUENCE</scope>
</reference>
<name>A0A6L2LEP6_TANCI</name>